<keyword evidence="3" id="KW-1185">Reference proteome</keyword>
<feature type="compositionally biased region" description="Basic residues" evidence="1">
    <location>
        <begin position="230"/>
        <end position="292"/>
    </location>
</feature>
<feature type="domain" description="CHASE2" evidence="2">
    <location>
        <begin position="1"/>
        <end position="349"/>
    </location>
</feature>
<evidence type="ECO:0000259" key="2">
    <source>
        <dbReference type="SMART" id="SM01080"/>
    </source>
</evidence>
<dbReference type="Proteomes" id="UP000038045">
    <property type="component" value="Unplaced"/>
</dbReference>
<evidence type="ECO:0000313" key="4">
    <source>
        <dbReference type="WBParaSite" id="PTRK_0001660600.1"/>
    </source>
</evidence>
<reference evidence="4" key="1">
    <citation type="submission" date="2017-02" db="UniProtKB">
        <authorList>
            <consortium name="WormBaseParasite"/>
        </authorList>
    </citation>
    <scope>IDENTIFICATION</scope>
</reference>
<feature type="region of interest" description="Disordered" evidence="1">
    <location>
        <begin position="87"/>
        <end position="425"/>
    </location>
</feature>
<feature type="compositionally biased region" description="Basic and acidic residues" evidence="1">
    <location>
        <begin position="366"/>
        <end position="377"/>
    </location>
</feature>
<evidence type="ECO:0000313" key="3">
    <source>
        <dbReference type="Proteomes" id="UP000038045"/>
    </source>
</evidence>
<evidence type="ECO:0000256" key="1">
    <source>
        <dbReference type="SAM" id="MobiDB-lite"/>
    </source>
</evidence>
<dbReference type="InterPro" id="IPR007890">
    <property type="entry name" value="CHASE2"/>
</dbReference>
<dbReference type="WBParaSite" id="PTRK_0001660600.1">
    <property type="protein sequence ID" value="PTRK_0001660600.1"/>
    <property type="gene ID" value="PTRK_0001660600"/>
</dbReference>
<feature type="compositionally biased region" description="Basic and acidic residues" evidence="1">
    <location>
        <begin position="411"/>
        <end position="425"/>
    </location>
</feature>
<dbReference type="AlphaFoldDB" id="A0A0N5A4J7"/>
<feature type="compositionally biased region" description="Basic residues" evidence="1">
    <location>
        <begin position="328"/>
        <end position="340"/>
    </location>
</feature>
<feature type="compositionally biased region" description="Low complexity" evidence="1">
    <location>
        <begin position="293"/>
        <end position="324"/>
    </location>
</feature>
<feature type="compositionally biased region" description="Low complexity" evidence="1">
    <location>
        <begin position="395"/>
        <end position="410"/>
    </location>
</feature>
<feature type="compositionally biased region" description="Basic residues" evidence="1">
    <location>
        <begin position="355"/>
        <end position="365"/>
    </location>
</feature>
<name>A0A0N5A4J7_PARTI</name>
<accession>A0A0N5A4J7</accession>
<sequence>MRAKAGPADENIVIIAIDDRSLEALGQWPWPRDLHARLIDRLTEAGAGPVAYDVLFTEPSSQDDALAAALARNGKVRLPVVVDAPDARRLSEGQTGAGRGHRAGTGRPLRHPGHAARRATPRRRGAGRPVANPAGRRRPSQPLARLGAGPFPAAAQPAGRRLSDPAPGGQYGAGRRSYHPDPVRHSAGLPGGRPVVPALGGRGRAGSGLSAVELAPPGRRLGLYAERGRGLRARRRTSQRPGPRRRRRGPSGRRPARRRAPGPRPRTLHLRRPAQPARRHGGGRPLRPHHPVQRPGRGPVRRPVANGRRPAPAVPVAGRARLAPLPRPGRRSRRDHHARRPHPESGGLCPDRRRGAARRPHRALRRHDPFPRRRAPADRGAATAQPRHARAPGVDPDAAGRPRAASGRSGPETHRRLRAPDPRPG</sequence>
<proteinExistence type="predicted"/>
<protein>
    <submittedName>
        <fullName evidence="4">CHASE2 domain-containing protein</fullName>
    </submittedName>
</protein>
<organism evidence="3 4">
    <name type="scientific">Parastrongyloides trichosuri</name>
    <name type="common">Possum-specific nematode worm</name>
    <dbReference type="NCBI Taxonomy" id="131310"/>
    <lineage>
        <taxon>Eukaryota</taxon>
        <taxon>Metazoa</taxon>
        <taxon>Ecdysozoa</taxon>
        <taxon>Nematoda</taxon>
        <taxon>Chromadorea</taxon>
        <taxon>Rhabditida</taxon>
        <taxon>Tylenchina</taxon>
        <taxon>Panagrolaimomorpha</taxon>
        <taxon>Strongyloidoidea</taxon>
        <taxon>Strongyloididae</taxon>
        <taxon>Parastrongyloides</taxon>
    </lineage>
</organism>
<feature type="compositionally biased region" description="Basic residues" evidence="1">
    <location>
        <begin position="99"/>
        <end position="126"/>
    </location>
</feature>
<dbReference type="Pfam" id="PF05226">
    <property type="entry name" value="CHASE2"/>
    <property type="match status" value="1"/>
</dbReference>
<feature type="compositionally biased region" description="Low complexity" evidence="1">
    <location>
        <begin position="147"/>
        <end position="159"/>
    </location>
</feature>
<dbReference type="SMART" id="SM01080">
    <property type="entry name" value="CHASE2"/>
    <property type="match status" value="1"/>
</dbReference>